<dbReference type="AlphaFoldDB" id="A0A1Y4DEE0"/>
<name>A0A1Y4DEE0_9BACT</name>
<gene>
    <name evidence="1" type="ORF">B5F75_03915</name>
</gene>
<comment type="caution">
    <text evidence="1">The sequence shown here is derived from an EMBL/GenBank/DDBJ whole genome shotgun (WGS) entry which is preliminary data.</text>
</comment>
<sequence length="63" mass="7703">MARKGFWLDYSKIRETGKRPMRRLKENPFRRYFIVANLFLAAQTPFWRKETIDILPPQAIKYK</sequence>
<accession>A0A1Y4DEE0</accession>
<dbReference type="EMBL" id="NFJD01000002">
    <property type="protein sequence ID" value="OUO57002.1"/>
    <property type="molecule type" value="Genomic_DNA"/>
</dbReference>
<protein>
    <submittedName>
        <fullName evidence="1">Uncharacterized protein</fullName>
    </submittedName>
</protein>
<reference evidence="2" key="1">
    <citation type="submission" date="2017-04" db="EMBL/GenBank/DDBJ databases">
        <title>Function of individual gut microbiota members based on whole genome sequencing of pure cultures obtained from chicken caecum.</title>
        <authorList>
            <person name="Medvecky M."/>
            <person name="Cejkova D."/>
            <person name="Polansky O."/>
            <person name="Karasova D."/>
            <person name="Kubasova T."/>
            <person name="Cizek A."/>
            <person name="Rychlik I."/>
        </authorList>
    </citation>
    <scope>NUCLEOTIDE SEQUENCE [LARGE SCALE GENOMIC DNA]</scope>
    <source>
        <strain evidence="2">An273</strain>
    </source>
</reference>
<evidence type="ECO:0000313" key="1">
    <source>
        <dbReference type="EMBL" id="OUO57002.1"/>
    </source>
</evidence>
<keyword evidence="2" id="KW-1185">Reference proteome</keyword>
<dbReference type="Proteomes" id="UP000196368">
    <property type="component" value="Unassembled WGS sequence"/>
</dbReference>
<proteinExistence type="predicted"/>
<organism evidence="1 2">
    <name type="scientific">Candidatus Avelusimicrobium gallicola</name>
    <dbReference type="NCBI Taxonomy" id="2562704"/>
    <lineage>
        <taxon>Bacteria</taxon>
        <taxon>Pseudomonadati</taxon>
        <taxon>Elusimicrobiota</taxon>
        <taxon>Elusimicrobia</taxon>
        <taxon>Elusimicrobiales</taxon>
        <taxon>Elusimicrobiaceae</taxon>
        <taxon>Candidatus Avelusimicrobium</taxon>
    </lineage>
</organism>
<evidence type="ECO:0000313" key="2">
    <source>
        <dbReference type="Proteomes" id="UP000196368"/>
    </source>
</evidence>